<reference evidence="2 3" key="1">
    <citation type="submission" date="2016-12" db="EMBL/GenBank/DDBJ databases">
        <title>Genome sequencing of Methylocaldum marinum.</title>
        <authorList>
            <person name="Takeuchi M."/>
            <person name="Kamagata Y."/>
            <person name="Hiraoka S."/>
            <person name="Oshima K."/>
            <person name="Hattori M."/>
            <person name="Iwasaki W."/>
        </authorList>
    </citation>
    <scope>NUCLEOTIDE SEQUENCE [LARGE SCALE GENOMIC DNA]</scope>
    <source>
        <strain evidence="2 3">S8</strain>
    </source>
</reference>
<dbReference type="EMBL" id="AP017928">
    <property type="protein sequence ID" value="BBA36497.1"/>
    <property type="molecule type" value="Genomic_DNA"/>
</dbReference>
<feature type="transmembrane region" description="Helical" evidence="1">
    <location>
        <begin position="20"/>
        <end position="39"/>
    </location>
</feature>
<feature type="transmembrane region" description="Helical" evidence="1">
    <location>
        <begin position="45"/>
        <end position="63"/>
    </location>
</feature>
<keyword evidence="1" id="KW-0472">Membrane</keyword>
<keyword evidence="1" id="KW-0812">Transmembrane</keyword>
<evidence type="ECO:0000313" key="2">
    <source>
        <dbReference type="EMBL" id="BBA36497.1"/>
    </source>
</evidence>
<dbReference type="KEGG" id="mmai:sS8_4567"/>
<name>A0A250KY00_9GAMM</name>
<dbReference type="RefSeq" id="WP_119631652.1">
    <property type="nucleotide sequence ID" value="NZ_AP017928.1"/>
</dbReference>
<accession>A0A250KY00</accession>
<proteinExistence type="predicted"/>
<protein>
    <submittedName>
        <fullName evidence="2">Membrane protein</fullName>
    </submittedName>
</protein>
<gene>
    <name evidence="2" type="ORF">sS8_4567</name>
</gene>
<sequence>MNRFIKWLIDSARGLLADMLGQIIAFFMFIAAGLAWLYFATDYAVIPVFIVVVVLGGYIYGLVEGKKGENTETKQD</sequence>
<dbReference type="Proteomes" id="UP000266313">
    <property type="component" value="Chromosome"/>
</dbReference>
<evidence type="ECO:0000313" key="3">
    <source>
        <dbReference type="Proteomes" id="UP000266313"/>
    </source>
</evidence>
<keyword evidence="3" id="KW-1185">Reference proteome</keyword>
<evidence type="ECO:0000256" key="1">
    <source>
        <dbReference type="SAM" id="Phobius"/>
    </source>
</evidence>
<dbReference type="AlphaFoldDB" id="A0A250KY00"/>
<keyword evidence="1" id="KW-1133">Transmembrane helix</keyword>
<organism evidence="2 3">
    <name type="scientific">Methylocaldum marinum</name>
    <dbReference type="NCBI Taxonomy" id="1432792"/>
    <lineage>
        <taxon>Bacteria</taxon>
        <taxon>Pseudomonadati</taxon>
        <taxon>Pseudomonadota</taxon>
        <taxon>Gammaproteobacteria</taxon>
        <taxon>Methylococcales</taxon>
        <taxon>Methylococcaceae</taxon>
        <taxon>Methylocaldum</taxon>
    </lineage>
</organism>